<dbReference type="Pfam" id="PF14574">
    <property type="entry name" value="RACo_C_ter"/>
    <property type="match status" value="1"/>
</dbReference>
<organism evidence="4 5">
    <name type="scientific">Hominibacterium faecale</name>
    <dbReference type="NCBI Taxonomy" id="2839743"/>
    <lineage>
        <taxon>Bacteria</taxon>
        <taxon>Bacillati</taxon>
        <taxon>Bacillota</taxon>
        <taxon>Clostridia</taxon>
        <taxon>Peptostreptococcales</taxon>
        <taxon>Anaerovoracaceae</taxon>
        <taxon>Hominibacterium</taxon>
    </lineage>
</organism>
<dbReference type="AlphaFoldDB" id="A0A9J6QVG2"/>
<comment type="caution">
    <text evidence="4">The sequence shown here is derived from an EMBL/GenBank/DDBJ whole genome shotgun (WGS) entry which is preliminary data.</text>
</comment>
<evidence type="ECO:0000313" key="3">
    <source>
        <dbReference type="EMBL" id="MCU7377648.1"/>
    </source>
</evidence>
<dbReference type="SUPFAM" id="SSF53067">
    <property type="entry name" value="Actin-like ATPase domain"/>
    <property type="match status" value="1"/>
</dbReference>
<evidence type="ECO:0000259" key="2">
    <source>
        <dbReference type="Pfam" id="PF17651"/>
    </source>
</evidence>
<dbReference type="Gene3D" id="3.30.420.480">
    <property type="entry name" value="Domain of unknown function (DUF4445)"/>
    <property type="match status" value="1"/>
</dbReference>
<dbReference type="EMBL" id="JAOSHN010000005">
    <property type="protein sequence ID" value="MCU7379215.1"/>
    <property type="molecule type" value="Genomic_DNA"/>
</dbReference>
<dbReference type="PANTHER" id="PTHR42895">
    <property type="entry name" value="IRON-SULFUR CLUSTER-BINDING PROTEIN-RELATED"/>
    <property type="match status" value="1"/>
</dbReference>
<dbReference type="InterPro" id="IPR042259">
    <property type="entry name" value="Raco-like_middle_sf"/>
</dbReference>
<gene>
    <name evidence="3" type="ORF">OBO34_04670</name>
    <name evidence="4" type="ORF">OBO34_12750</name>
</gene>
<feature type="domain" description="RACo-like middle region" evidence="2">
    <location>
        <begin position="48"/>
        <end position="208"/>
    </location>
</feature>
<dbReference type="InterPro" id="IPR027980">
    <property type="entry name" value="RACo_C"/>
</dbReference>
<evidence type="ECO:0000313" key="4">
    <source>
        <dbReference type="EMBL" id="MCU7379215.1"/>
    </source>
</evidence>
<sequence length="470" mass="49370">MKGTKEMNGCTGMCRTCGKCLGRGNDDRKAAMMIFPPDLAPDLRQRGLGAAIDMGTTTIAVTLWDLGGASLLAGGSCANPQIEYGADVISRITFCSEQDGGARLLRKRTLEGINDKLRELCAKAGRGSEEIISAAVCGNTTMSHIFAGFSPVPLAKAPFTPQYDGTLTMHGRESGLAIHENAMVNILPNLGGHVGGDITAGLLAVRFMEQKQLTLYIDIGTNGELALTDGSTVCVCSTSAGPALEGAGIKWGMKAGPGAIERVRIESGTVKVQTIGGGQPTGICGSGVIDAVAQMLSNGLLTARGRIVSKEDALPDFRSRIEEQGKSRSFVLCFREQGAPITITQEDIRQFQLAKAAIQAGSRMLLSQMGKGCQDIHKILVAGAFGSHIDMKNALITGILPEAAEDKIVFMGNAAGAGTAMALLSAEEMEKAERMPSRIRQIDLAGKKAFQKLYLASMNFSSKARAGGLA</sequence>
<dbReference type="Proteomes" id="UP001065549">
    <property type="component" value="Unassembled WGS sequence"/>
</dbReference>
<name>A0A9J6QVG2_9FIRM</name>
<protein>
    <submittedName>
        <fullName evidence="4">ASKHA domain-containing protein</fullName>
    </submittedName>
</protein>
<dbReference type="PANTHER" id="PTHR42895:SF1">
    <property type="entry name" value="IRON-SULFUR CLUSTER PROTEIN"/>
    <property type="match status" value="1"/>
</dbReference>
<evidence type="ECO:0000259" key="1">
    <source>
        <dbReference type="Pfam" id="PF14574"/>
    </source>
</evidence>
<accession>A0A9J6QVG2</accession>
<dbReference type="InterPro" id="IPR043129">
    <property type="entry name" value="ATPase_NBD"/>
</dbReference>
<dbReference type="InterPro" id="IPR052911">
    <property type="entry name" value="Corrinoid_activation_enz"/>
</dbReference>
<reference evidence="4" key="1">
    <citation type="submission" date="2022-09" db="EMBL/GenBank/DDBJ databases">
        <title>Culturomic study of gut microbiota in children with autism spectrum disorder.</title>
        <authorList>
            <person name="Efimov B.A."/>
            <person name="Chaplin A.V."/>
            <person name="Sokolova S.R."/>
            <person name="Pikina A.P."/>
            <person name="Korzhanova M."/>
            <person name="Belova V."/>
            <person name="Korostin D."/>
        </authorList>
    </citation>
    <scope>NUCLEOTIDE SEQUENCE</scope>
    <source>
        <strain evidence="4">ASD5510</strain>
    </source>
</reference>
<proteinExistence type="predicted"/>
<dbReference type="EMBL" id="JAOSHN010000002">
    <property type="protein sequence ID" value="MCU7377648.1"/>
    <property type="molecule type" value="Genomic_DNA"/>
</dbReference>
<evidence type="ECO:0000313" key="5">
    <source>
        <dbReference type="Proteomes" id="UP001065549"/>
    </source>
</evidence>
<dbReference type="InterPro" id="IPR041414">
    <property type="entry name" value="Raco-like_middle"/>
</dbReference>
<dbReference type="RefSeq" id="WP_253020085.1">
    <property type="nucleotide sequence ID" value="NZ_JAOSHN010000002.1"/>
</dbReference>
<feature type="domain" description="RACo C-terminal" evidence="1">
    <location>
        <begin position="213"/>
        <end position="462"/>
    </location>
</feature>
<keyword evidence="5" id="KW-1185">Reference proteome</keyword>
<dbReference type="Pfam" id="PF17651">
    <property type="entry name" value="Raco_middle"/>
    <property type="match status" value="1"/>
</dbReference>